<feature type="region of interest" description="Disordered" evidence="2">
    <location>
        <begin position="105"/>
        <end position="132"/>
    </location>
</feature>
<dbReference type="GO" id="GO:0005737">
    <property type="term" value="C:cytoplasm"/>
    <property type="evidence" value="ECO:0007669"/>
    <property type="project" value="TreeGrafter"/>
</dbReference>
<dbReference type="InterPro" id="IPR036390">
    <property type="entry name" value="WH_DNA-bd_sf"/>
</dbReference>
<protein>
    <recommendedName>
        <fullName evidence="3">DEP domain-containing protein</fullName>
    </recommendedName>
</protein>
<reference evidence="4" key="2">
    <citation type="submission" date="2025-09" db="UniProtKB">
        <authorList>
            <consortium name="Ensembl"/>
        </authorList>
    </citation>
    <scope>IDENTIFICATION</scope>
</reference>
<dbReference type="PROSITE" id="PS50186">
    <property type="entry name" value="DEP"/>
    <property type="match status" value="1"/>
</dbReference>
<dbReference type="InterPro" id="IPR036388">
    <property type="entry name" value="WH-like_DNA-bd_sf"/>
</dbReference>
<feature type="domain" description="DEP" evidence="3">
    <location>
        <begin position="31"/>
        <end position="106"/>
    </location>
</feature>
<name>A0A8B9FL27_9PSIT</name>
<dbReference type="GO" id="GO:0005886">
    <property type="term" value="C:plasma membrane"/>
    <property type="evidence" value="ECO:0007669"/>
    <property type="project" value="TreeGrafter"/>
</dbReference>
<organism evidence="4 5">
    <name type="scientific">Amazona collaria</name>
    <name type="common">yellow-billed parrot</name>
    <dbReference type="NCBI Taxonomy" id="241587"/>
    <lineage>
        <taxon>Eukaryota</taxon>
        <taxon>Metazoa</taxon>
        <taxon>Chordata</taxon>
        <taxon>Craniata</taxon>
        <taxon>Vertebrata</taxon>
        <taxon>Euteleostomi</taxon>
        <taxon>Archelosauria</taxon>
        <taxon>Archosauria</taxon>
        <taxon>Dinosauria</taxon>
        <taxon>Saurischia</taxon>
        <taxon>Theropoda</taxon>
        <taxon>Coelurosauria</taxon>
        <taxon>Aves</taxon>
        <taxon>Neognathae</taxon>
        <taxon>Neoaves</taxon>
        <taxon>Telluraves</taxon>
        <taxon>Australaves</taxon>
        <taxon>Psittaciformes</taxon>
        <taxon>Psittacidae</taxon>
        <taxon>Amazona</taxon>
    </lineage>
</organism>
<sequence length="174" mass="19157">CMAGPAPGTGWQACWVLARQMERMIVSMQDPDMGVKMRNQRLLITVIPHAMTGNDIVEWLIQKYGISEEESLHLGNLLVKHGYIYPLKDPRSLVLRADESPYRFQVGSSSSSPPCRPPISGPAPSGQPQSWTMVGITTSPAPAWAEPLPGLPEVPLLLSQPFTWPRRTSASRVT</sequence>
<dbReference type="GO" id="GO:0008277">
    <property type="term" value="P:regulation of G protein-coupled receptor signaling pathway"/>
    <property type="evidence" value="ECO:0007669"/>
    <property type="project" value="InterPro"/>
</dbReference>
<evidence type="ECO:0000313" key="4">
    <source>
        <dbReference type="Ensembl" id="ENSACOP00000011774.1"/>
    </source>
</evidence>
<dbReference type="Pfam" id="PF00610">
    <property type="entry name" value="DEP"/>
    <property type="match status" value="1"/>
</dbReference>
<dbReference type="GO" id="GO:0005096">
    <property type="term" value="F:GTPase activator activity"/>
    <property type="evidence" value="ECO:0007669"/>
    <property type="project" value="TreeGrafter"/>
</dbReference>
<dbReference type="SUPFAM" id="SSF46785">
    <property type="entry name" value="Winged helix' DNA-binding domain"/>
    <property type="match status" value="1"/>
</dbReference>
<dbReference type="Ensembl" id="ENSACOT00000012196.1">
    <property type="protein sequence ID" value="ENSACOP00000011774.1"/>
    <property type="gene ID" value="ENSACOG00000008198.1"/>
</dbReference>
<dbReference type="AlphaFoldDB" id="A0A8B9FL27"/>
<evidence type="ECO:0000259" key="3">
    <source>
        <dbReference type="PROSITE" id="PS50186"/>
    </source>
</evidence>
<dbReference type="InterPro" id="IPR047016">
    <property type="entry name" value="RGS6/7/9/11"/>
</dbReference>
<dbReference type="Gene3D" id="1.10.10.10">
    <property type="entry name" value="Winged helix-like DNA-binding domain superfamily/Winged helix DNA-binding domain"/>
    <property type="match status" value="1"/>
</dbReference>
<dbReference type="PANTHER" id="PTHR45746">
    <property type="entry name" value="LP21163P"/>
    <property type="match status" value="1"/>
</dbReference>
<evidence type="ECO:0000256" key="2">
    <source>
        <dbReference type="SAM" id="MobiDB-lite"/>
    </source>
</evidence>
<reference evidence="4" key="1">
    <citation type="submission" date="2025-08" db="UniProtKB">
        <authorList>
            <consortium name="Ensembl"/>
        </authorList>
    </citation>
    <scope>IDENTIFICATION</scope>
</reference>
<dbReference type="CDD" id="cd04450">
    <property type="entry name" value="DEP_RGS7-like"/>
    <property type="match status" value="1"/>
</dbReference>
<dbReference type="Proteomes" id="UP000694522">
    <property type="component" value="Unplaced"/>
</dbReference>
<dbReference type="GO" id="GO:0009968">
    <property type="term" value="P:negative regulation of signal transduction"/>
    <property type="evidence" value="ECO:0007669"/>
    <property type="project" value="UniProtKB-KW"/>
</dbReference>
<proteinExistence type="predicted"/>
<dbReference type="InterPro" id="IPR000591">
    <property type="entry name" value="DEP_dom"/>
</dbReference>
<keyword evidence="5" id="KW-1185">Reference proteome</keyword>
<accession>A0A8B9FL27</accession>
<keyword evidence="1" id="KW-0734">Signal transduction inhibitor</keyword>
<dbReference type="GO" id="GO:0035556">
    <property type="term" value="P:intracellular signal transduction"/>
    <property type="evidence" value="ECO:0007669"/>
    <property type="project" value="InterPro"/>
</dbReference>
<dbReference type="PANTHER" id="PTHR45746:SF3">
    <property type="entry name" value="REGULATOR OF G-PROTEIN SIGNALING 11"/>
    <property type="match status" value="1"/>
</dbReference>
<evidence type="ECO:0000313" key="5">
    <source>
        <dbReference type="Proteomes" id="UP000694522"/>
    </source>
</evidence>
<dbReference type="SMART" id="SM00049">
    <property type="entry name" value="DEP"/>
    <property type="match status" value="1"/>
</dbReference>
<dbReference type="GO" id="GO:0043005">
    <property type="term" value="C:neuron projection"/>
    <property type="evidence" value="ECO:0007669"/>
    <property type="project" value="TreeGrafter"/>
</dbReference>
<evidence type="ECO:0000256" key="1">
    <source>
        <dbReference type="ARBA" id="ARBA00022700"/>
    </source>
</evidence>